<dbReference type="EMBL" id="CP021978">
    <property type="protein sequence ID" value="QCD57259.1"/>
    <property type="molecule type" value="Genomic_DNA"/>
</dbReference>
<dbReference type="Gene3D" id="3.40.50.1820">
    <property type="entry name" value="alpha/beta hydrolase"/>
    <property type="match status" value="1"/>
</dbReference>
<evidence type="ECO:0000259" key="3">
    <source>
        <dbReference type="Pfam" id="PF00975"/>
    </source>
</evidence>
<dbReference type="InterPro" id="IPR029058">
    <property type="entry name" value="AB_hydrolase_fold"/>
</dbReference>
<evidence type="ECO:0000256" key="1">
    <source>
        <dbReference type="ARBA" id="ARBA00007169"/>
    </source>
</evidence>
<dbReference type="InterPro" id="IPR012223">
    <property type="entry name" value="TEII"/>
</dbReference>
<accession>A0A6G5RHG2</accession>
<dbReference type="InterPro" id="IPR001031">
    <property type="entry name" value="Thioesterase"/>
</dbReference>
<comment type="similarity">
    <text evidence="1">Belongs to the thioesterase family.</text>
</comment>
<dbReference type="GO" id="GO:0008610">
    <property type="term" value="P:lipid biosynthetic process"/>
    <property type="evidence" value="ECO:0007669"/>
    <property type="project" value="TreeGrafter"/>
</dbReference>
<dbReference type="SUPFAM" id="SSF53474">
    <property type="entry name" value="alpha/beta-Hydrolases"/>
    <property type="match status" value="1"/>
</dbReference>
<keyword evidence="5" id="KW-1185">Reference proteome</keyword>
<proteinExistence type="inferred from homology"/>
<evidence type="ECO:0000256" key="2">
    <source>
        <dbReference type="SAM" id="MobiDB-lite"/>
    </source>
</evidence>
<dbReference type="AlphaFoldDB" id="A0A6G5RHG2"/>
<gene>
    <name evidence="4" type="ORF">CEB94_22250</name>
</gene>
<dbReference type="Pfam" id="PF00975">
    <property type="entry name" value="Thioesterase"/>
    <property type="match status" value="1"/>
</dbReference>
<dbReference type="Proteomes" id="UP000495940">
    <property type="component" value="Chromosome"/>
</dbReference>
<organism evidence="4 5">
    <name type="scientific">Streptomyces hawaiiensis</name>
    <dbReference type="NCBI Taxonomy" id="67305"/>
    <lineage>
        <taxon>Bacteria</taxon>
        <taxon>Bacillati</taxon>
        <taxon>Actinomycetota</taxon>
        <taxon>Actinomycetes</taxon>
        <taxon>Kitasatosporales</taxon>
        <taxon>Streptomycetaceae</taxon>
        <taxon>Streptomyces</taxon>
    </lineage>
</organism>
<sequence length="284" mass="31488">MPRPHRARVDRPDPAVRPYVPVRAGGQGPVAMSAAMSSAPSEAAQLWLRGLDSRRQTARYRLFVFPHAGAGASSYQLAEHFPDSVEVCSVQLPGRENRFVEPPLLSVEAVVDELAPLISGRSELPFGFFGHSMGALLAFALANRLRNTGAPLPTRLFLSALRAPHLPDREPLHHLSDADLLARLRRSEFVGLDPELQELLLPTVRADLTVCETYEHRHQAPLPCPFTVLGGDRDDSVREPELAAWRAHTSAEFELRMFPGDHLYVRGAEQQLVESIARTLPVRR</sequence>
<reference evidence="4 5" key="1">
    <citation type="submission" date="2017-06" db="EMBL/GenBank/DDBJ databases">
        <title>Complete Genome Sequence of Streptomyces hawaiiensis NRRL 15010 and insights into acyldepsipeptides biosynthesis.</title>
        <authorList>
            <person name="Mariita R.M."/>
            <person name="Sello J.K."/>
        </authorList>
    </citation>
    <scope>NUCLEOTIDE SEQUENCE [LARGE SCALE GENOMIC DNA]</scope>
    <source>
        <strain evidence="4 5">ATCC 12236</strain>
    </source>
</reference>
<dbReference type="PANTHER" id="PTHR11487">
    <property type="entry name" value="THIOESTERASE"/>
    <property type="match status" value="1"/>
</dbReference>
<feature type="region of interest" description="Disordered" evidence="2">
    <location>
        <begin position="1"/>
        <end position="22"/>
    </location>
</feature>
<name>A0A6G5RHG2_9ACTN</name>
<evidence type="ECO:0000313" key="5">
    <source>
        <dbReference type="Proteomes" id="UP000495940"/>
    </source>
</evidence>
<feature type="domain" description="Thioesterase" evidence="3">
    <location>
        <begin position="61"/>
        <end position="279"/>
    </location>
</feature>
<dbReference type="PANTHER" id="PTHR11487:SF0">
    <property type="entry name" value="S-ACYL FATTY ACID SYNTHASE THIOESTERASE, MEDIUM CHAIN"/>
    <property type="match status" value="1"/>
</dbReference>
<dbReference type="KEGG" id="shaw:CEB94_22250"/>
<evidence type="ECO:0000313" key="4">
    <source>
        <dbReference type="EMBL" id="QCD57259.1"/>
    </source>
</evidence>
<protein>
    <submittedName>
        <fullName evidence="4">Putative thioesterase</fullName>
    </submittedName>
</protein>